<sequence>MTLTTLKGFLVRESREPLILRGRKSGYFSEQEGSARKSESEESFAEANAKERYDERQADRSSLAFPDDEAKAISNTEEV</sequence>
<dbReference type="Proteomes" id="UP000017836">
    <property type="component" value="Unassembled WGS sequence"/>
</dbReference>
<feature type="compositionally biased region" description="Basic and acidic residues" evidence="1">
    <location>
        <begin position="48"/>
        <end position="59"/>
    </location>
</feature>
<accession>U5DGR3</accession>
<feature type="region of interest" description="Disordered" evidence="1">
    <location>
        <begin position="28"/>
        <end position="79"/>
    </location>
</feature>
<evidence type="ECO:0000256" key="1">
    <source>
        <dbReference type="SAM" id="MobiDB-lite"/>
    </source>
</evidence>
<name>U5DGR3_AMBTC</name>
<gene>
    <name evidence="2" type="ORF">AMTR_s00062p00133130</name>
</gene>
<dbReference type="Gramene" id="ERN19613">
    <property type="protein sequence ID" value="ERN19613"/>
    <property type="gene ID" value="AMTR_s00062p00133130"/>
</dbReference>
<protein>
    <submittedName>
        <fullName evidence="2">Uncharacterized protein</fullName>
    </submittedName>
</protein>
<reference evidence="3" key="1">
    <citation type="journal article" date="2013" name="Science">
        <title>The Amborella genome and the evolution of flowering plants.</title>
        <authorList>
            <consortium name="Amborella Genome Project"/>
        </authorList>
    </citation>
    <scope>NUCLEOTIDE SEQUENCE [LARGE SCALE GENOMIC DNA]</scope>
</reference>
<dbReference type="HOGENOM" id="CLU_2609266_0_0_1"/>
<keyword evidence="3" id="KW-1185">Reference proteome</keyword>
<dbReference type="EMBL" id="KI392068">
    <property type="protein sequence ID" value="ERN19613.1"/>
    <property type="molecule type" value="Genomic_DNA"/>
</dbReference>
<proteinExistence type="predicted"/>
<organism evidence="2 3">
    <name type="scientific">Amborella trichopoda</name>
    <dbReference type="NCBI Taxonomy" id="13333"/>
    <lineage>
        <taxon>Eukaryota</taxon>
        <taxon>Viridiplantae</taxon>
        <taxon>Streptophyta</taxon>
        <taxon>Embryophyta</taxon>
        <taxon>Tracheophyta</taxon>
        <taxon>Spermatophyta</taxon>
        <taxon>Magnoliopsida</taxon>
        <taxon>Amborellales</taxon>
        <taxon>Amborellaceae</taxon>
        <taxon>Amborella</taxon>
    </lineage>
</organism>
<evidence type="ECO:0000313" key="3">
    <source>
        <dbReference type="Proteomes" id="UP000017836"/>
    </source>
</evidence>
<dbReference type="AlphaFoldDB" id="U5DGR3"/>
<evidence type="ECO:0000313" key="2">
    <source>
        <dbReference type="EMBL" id="ERN19613.1"/>
    </source>
</evidence>